<dbReference type="Gene3D" id="3.90.550.10">
    <property type="entry name" value="Spore Coat Polysaccharide Biosynthesis Protein SpsA, Chain A"/>
    <property type="match status" value="1"/>
</dbReference>
<dbReference type="SUPFAM" id="SSF53448">
    <property type="entry name" value="Nucleotide-diphospho-sugar transferases"/>
    <property type="match status" value="1"/>
</dbReference>
<dbReference type="RefSeq" id="WP_093027020.1">
    <property type="nucleotide sequence ID" value="NZ_FNNZ01000001.1"/>
</dbReference>
<feature type="domain" description="MobA-like NTP transferase" evidence="9">
    <location>
        <begin position="13"/>
        <end position="168"/>
    </location>
</feature>
<dbReference type="Proteomes" id="UP000198816">
    <property type="component" value="Unassembled WGS sequence"/>
</dbReference>
<name>A0A1H2Q2U2_THIRO</name>
<comment type="subunit">
    <text evidence="8">Monomer.</text>
</comment>
<dbReference type="AlphaFoldDB" id="A0A1H2Q2U2"/>
<keyword evidence="11" id="KW-1185">Reference proteome</keyword>
<keyword evidence="4 8" id="KW-0547">Nucleotide-binding</keyword>
<feature type="binding site" evidence="8">
    <location>
        <position position="29"/>
    </location>
    <ligand>
        <name>GTP</name>
        <dbReference type="ChEBI" id="CHEBI:37565"/>
    </ligand>
</feature>
<evidence type="ECO:0000256" key="8">
    <source>
        <dbReference type="HAMAP-Rule" id="MF_00316"/>
    </source>
</evidence>
<evidence type="ECO:0000256" key="2">
    <source>
        <dbReference type="ARBA" id="ARBA00022679"/>
    </source>
</evidence>
<feature type="binding site" evidence="8">
    <location>
        <position position="105"/>
    </location>
    <ligand>
        <name>GTP</name>
        <dbReference type="ChEBI" id="CHEBI:37565"/>
    </ligand>
</feature>
<dbReference type="GO" id="GO:0005737">
    <property type="term" value="C:cytoplasm"/>
    <property type="evidence" value="ECO:0007669"/>
    <property type="project" value="UniProtKB-SubCell"/>
</dbReference>
<evidence type="ECO:0000256" key="7">
    <source>
        <dbReference type="ARBA" id="ARBA00023150"/>
    </source>
</evidence>
<comment type="subcellular location">
    <subcellularLocation>
        <location evidence="8">Cytoplasm</location>
    </subcellularLocation>
</comment>
<keyword evidence="1 8" id="KW-0963">Cytoplasm</keyword>
<dbReference type="EMBL" id="FNNZ01000001">
    <property type="protein sequence ID" value="SDW01403.1"/>
    <property type="molecule type" value="Genomic_DNA"/>
</dbReference>
<accession>A0A1H2Q2U2</accession>
<evidence type="ECO:0000313" key="10">
    <source>
        <dbReference type="EMBL" id="SDW01403.1"/>
    </source>
</evidence>
<comment type="function">
    <text evidence="8">Transfers a GMP moiety from GTP to Mo-molybdopterin (Mo-MPT) cofactor (Moco or molybdenum cofactor) to form Mo-molybdopterin guanine dinucleotide (Mo-MGD) cofactor.</text>
</comment>
<keyword evidence="7 8" id="KW-0501">Molybdenum cofactor biosynthesis</keyword>
<dbReference type="EC" id="2.7.7.77" evidence="8"/>
<evidence type="ECO:0000256" key="6">
    <source>
        <dbReference type="ARBA" id="ARBA00023134"/>
    </source>
</evidence>
<dbReference type="GO" id="GO:0005525">
    <property type="term" value="F:GTP binding"/>
    <property type="evidence" value="ECO:0007669"/>
    <property type="project" value="UniProtKB-UniRule"/>
</dbReference>
<comment type="domain">
    <text evidence="8">The N-terminal domain determines nucleotide recognition and specific binding, while the C-terminal domain determines the specific binding to the target protein.</text>
</comment>
<dbReference type="NCBIfam" id="TIGR02665">
    <property type="entry name" value="molyb_mobA"/>
    <property type="match status" value="1"/>
</dbReference>
<evidence type="ECO:0000256" key="1">
    <source>
        <dbReference type="ARBA" id="ARBA00022490"/>
    </source>
</evidence>
<dbReference type="HAMAP" id="MF_00316">
    <property type="entry name" value="MobA"/>
    <property type="match status" value="1"/>
</dbReference>
<dbReference type="Pfam" id="PF12804">
    <property type="entry name" value="NTP_transf_3"/>
    <property type="match status" value="1"/>
</dbReference>
<keyword evidence="2 8" id="KW-0808">Transferase</keyword>
<evidence type="ECO:0000256" key="5">
    <source>
        <dbReference type="ARBA" id="ARBA00022842"/>
    </source>
</evidence>
<dbReference type="PANTHER" id="PTHR19136:SF81">
    <property type="entry name" value="MOLYBDENUM COFACTOR GUANYLYLTRANSFERASE"/>
    <property type="match status" value="1"/>
</dbReference>
<dbReference type="InterPro" id="IPR025877">
    <property type="entry name" value="MobA-like_NTP_Trfase"/>
</dbReference>
<keyword evidence="3 8" id="KW-0479">Metal-binding</keyword>
<dbReference type="CDD" id="cd02503">
    <property type="entry name" value="MobA"/>
    <property type="match status" value="1"/>
</dbReference>
<dbReference type="PANTHER" id="PTHR19136">
    <property type="entry name" value="MOLYBDENUM COFACTOR GUANYLYLTRANSFERASE"/>
    <property type="match status" value="1"/>
</dbReference>
<feature type="binding site" evidence="8">
    <location>
        <position position="57"/>
    </location>
    <ligand>
        <name>GTP</name>
        <dbReference type="ChEBI" id="CHEBI:37565"/>
    </ligand>
</feature>
<dbReference type="GO" id="GO:1902758">
    <property type="term" value="P:bis(molybdopterin guanine dinucleotide)molybdenum biosynthetic process"/>
    <property type="evidence" value="ECO:0007669"/>
    <property type="project" value="TreeGrafter"/>
</dbReference>
<keyword evidence="6 8" id="KW-0342">GTP-binding</keyword>
<organism evidence="10 11">
    <name type="scientific">Thiocapsa roseopersicina</name>
    <dbReference type="NCBI Taxonomy" id="1058"/>
    <lineage>
        <taxon>Bacteria</taxon>
        <taxon>Pseudomonadati</taxon>
        <taxon>Pseudomonadota</taxon>
        <taxon>Gammaproteobacteria</taxon>
        <taxon>Chromatiales</taxon>
        <taxon>Chromatiaceae</taxon>
        <taxon>Thiocapsa</taxon>
    </lineage>
</organism>
<dbReference type="GO" id="GO:0061603">
    <property type="term" value="F:molybdenum cofactor guanylyltransferase activity"/>
    <property type="evidence" value="ECO:0007669"/>
    <property type="project" value="UniProtKB-EC"/>
</dbReference>
<feature type="binding site" evidence="8">
    <location>
        <begin position="16"/>
        <end position="18"/>
    </location>
    <ligand>
        <name>GTP</name>
        <dbReference type="ChEBI" id="CHEBI:37565"/>
    </ligand>
</feature>
<dbReference type="STRING" id="1058.SAMN05421783_10181"/>
<evidence type="ECO:0000256" key="4">
    <source>
        <dbReference type="ARBA" id="ARBA00022741"/>
    </source>
</evidence>
<reference evidence="11" key="1">
    <citation type="submission" date="2016-10" db="EMBL/GenBank/DDBJ databases">
        <authorList>
            <person name="Varghese N."/>
            <person name="Submissions S."/>
        </authorList>
    </citation>
    <scope>NUCLEOTIDE SEQUENCE [LARGE SCALE GENOMIC DNA]</scope>
    <source>
        <strain evidence="11">DSM 217</strain>
    </source>
</reference>
<dbReference type="InterPro" id="IPR029044">
    <property type="entry name" value="Nucleotide-diphossugar_trans"/>
</dbReference>
<comment type="cofactor">
    <cofactor evidence="8">
        <name>Mg(2+)</name>
        <dbReference type="ChEBI" id="CHEBI:18420"/>
    </cofactor>
</comment>
<evidence type="ECO:0000313" key="11">
    <source>
        <dbReference type="Proteomes" id="UP000198816"/>
    </source>
</evidence>
<protein>
    <recommendedName>
        <fullName evidence="8">Molybdenum cofactor guanylyltransferase</fullName>
        <shortName evidence="8">MoCo guanylyltransferase</shortName>
        <ecNumber evidence="8">2.7.7.77</ecNumber>
    </recommendedName>
    <alternativeName>
        <fullName evidence="8">GTP:molybdopterin guanylyltransferase</fullName>
    </alternativeName>
    <alternativeName>
        <fullName evidence="8">Mo-MPT guanylyltransferase</fullName>
    </alternativeName>
    <alternativeName>
        <fullName evidence="8">Molybdopterin guanylyltransferase</fullName>
    </alternativeName>
    <alternativeName>
        <fullName evidence="8">Molybdopterin-guanine dinucleotide synthase</fullName>
        <shortName evidence="8">MGD synthase</shortName>
    </alternativeName>
</protein>
<evidence type="ECO:0000259" key="9">
    <source>
        <dbReference type="Pfam" id="PF12804"/>
    </source>
</evidence>
<feature type="binding site" evidence="8">
    <location>
        <position position="105"/>
    </location>
    <ligand>
        <name>Mg(2+)</name>
        <dbReference type="ChEBI" id="CHEBI:18420"/>
    </ligand>
</feature>
<comment type="catalytic activity">
    <reaction evidence="8">
        <text>Mo-molybdopterin + GTP + H(+) = Mo-molybdopterin guanine dinucleotide + diphosphate</text>
        <dbReference type="Rhea" id="RHEA:34243"/>
        <dbReference type="ChEBI" id="CHEBI:15378"/>
        <dbReference type="ChEBI" id="CHEBI:33019"/>
        <dbReference type="ChEBI" id="CHEBI:37565"/>
        <dbReference type="ChEBI" id="CHEBI:71302"/>
        <dbReference type="ChEBI" id="CHEBI:71310"/>
        <dbReference type="EC" id="2.7.7.77"/>
    </reaction>
</comment>
<sequence>MNRYPPTPLDITGVILAGGRGSRMGGVDKGLAELAGRPMIEWVLEAFAPQVGALLINANRHREIYAEYGVPVIADSDPVFNGPLAGMLSAMRAARTDWILTVPCDGPLLPPDLASRLIAALVSGEMTSATVTEGGRIHPVYALLPVSLEQALSADMTAGARKVGEWVARHRPALADFSDQPQAFANINSAEDVARLASQLMPSR</sequence>
<keyword evidence="10" id="KW-0548">Nucleotidyltransferase</keyword>
<keyword evidence="5 8" id="KW-0460">Magnesium</keyword>
<dbReference type="OrthoDB" id="9788394at2"/>
<evidence type="ECO:0000256" key="3">
    <source>
        <dbReference type="ARBA" id="ARBA00022723"/>
    </source>
</evidence>
<dbReference type="GO" id="GO:0046872">
    <property type="term" value="F:metal ion binding"/>
    <property type="evidence" value="ECO:0007669"/>
    <property type="project" value="UniProtKB-KW"/>
</dbReference>
<gene>
    <name evidence="8" type="primary">mobA</name>
    <name evidence="10" type="ORF">SAMN05421783_10181</name>
</gene>
<proteinExistence type="inferred from homology"/>
<feature type="binding site" evidence="8">
    <location>
        <position position="75"/>
    </location>
    <ligand>
        <name>GTP</name>
        <dbReference type="ChEBI" id="CHEBI:37565"/>
    </ligand>
</feature>
<dbReference type="InterPro" id="IPR013482">
    <property type="entry name" value="Molybde_CF_guanTrfase"/>
</dbReference>
<comment type="similarity">
    <text evidence="8">Belongs to the MobA family.</text>
</comment>